<keyword evidence="2" id="KW-0812">Transmembrane</keyword>
<dbReference type="InParanoid" id="F4RVT8"/>
<evidence type="ECO:0000313" key="3">
    <source>
        <dbReference type="EMBL" id="EGG03415.1"/>
    </source>
</evidence>
<evidence type="ECO:0000256" key="2">
    <source>
        <dbReference type="SAM" id="Phobius"/>
    </source>
</evidence>
<feature type="transmembrane region" description="Helical" evidence="2">
    <location>
        <begin position="20"/>
        <end position="40"/>
    </location>
</feature>
<dbReference type="VEuPathDB" id="FungiDB:MELLADRAFT_90136"/>
<sequence>MTFLNLHFHIVNFLKKLLRCIIFSIIIISFLKIMTLSQLIDQIQIGADHEIQLIPILNNANLNATIQLPSPYIEIQSNQLNVTALSELLSLALLPYSSSEDQTVHSQSLHNQQPIVNEDGESESESDQTLSDGKSMKTGKLNDQSHMLWQSSGVLTKGNCPKNVLIENCFGLELSDDPSQNLDPGGRTPRQRIEFLTPGFGDGDTATYTWSSYLDSRVQTTNHFFHLFQIYSRGDDGPMLTLDIKDQLTSILDPLRCSDDCGDGTQMDFESFKSRTISHALKVTFGPLGKIDYVLGDRLTRQVQLGYSMHGGRVGSGSTSLKFGTYRAAVDGMGSSLAYVGDFRSHT</sequence>
<dbReference type="OrthoDB" id="2538281at2759"/>
<gene>
    <name evidence="3" type="ORF">MELLADRAFT_90136</name>
</gene>
<evidence type="ECO:0000256" key="1">
    <source>
        <dbReference type="SAM" id="MobiDB-lite"/>
    </source>
</evidence>
<keyword evidence="4" id="KW-1185">Reference proteome</keyword>
<feature type="region of interest" description="Disordered" evidence="1">
    <location>
        <begin position="103"/>
        <end position="137"/>
    </location>
</feature>
<protein>
    <submittedName>
        <fullName evidence="3">Uncharacterized protein</fullName>
    </submittedName>
</protein>
<name>F4RVT8_MELLP</name>
<evidence type="ECO:0000313" key="4">
    <source>
        <dbReference type="Proteomes" id="UP000001072"/>
    </source>
</evidence>
<reference evidence="4" key="1">
    <citation type="journal article" date="2011" name="Proc. Natl. Acad. Sci. U.S.A.">
        <title>Obligate biotrophy features unraveled by the genomic analysis of rust fungi.</title>
        <authorList>
            <person name="Duplessis S."/>
            <person name="Cuomo C.A."/>
            <person name="Lin Y.-C."/>
            <person name="Aerts A."/>
            <person name="Tisserant E."/>
            <person name="Veneault-Fourrey C."/>
            <person name="Joly D.L."/>
            <person name="Hacquard S."/>
            <person name="Amselem J."/>
            <person name="Cantarel B.L."/>
            <person name="Chiu R."/>
            <person name="Coutinho P.M."/>
            <person name="Feau N."/>
            <person name="Field M."/>
            <person name="Frey P."/>
            <person name="Gelhaye E."/>
            <person name="Goldberg J."/>
            <person name="Grabherr M.G."/>
            <person name="Kodira C.D."/>
            <person name="Kohler A."/>
            <person name="Kuees U."/>
            <person name="Lindquist E.A."/>
            <person name="Lucas S.M."/>
            <person name="Mago R."/>
            <person name="Mauceli E."/>
            <person name="Morin E."/>
            <person name="Murat C."/>
            <person name="Pangilinan J.L."/>
            <person name="Park R."/>
            <person name="Pearson M."/>
            <person name="Quesneville H."/>
            <person name="Rouhier N."/>
            <person name="Sakthikumar S."/>
            <person name="Salamov A.A."/>
            <person name="Schmutz J."/>
            <person name="Selles B."/>
            <person name="Shapiro H."/>
            <person name="Tanguay P."/>
            <person name="Tuskan G.A."/>
            <person name="Henrissat B."/>
            <person name="Van de Peer Y."/>
            <person name="Rouze P."/>
            <person name="Ellis J.G."/>
            <person name="Dodds P.N."/>
            <person name="Schein J.E."/>
            <person name="Zhong S."/>
            <person name="Hamelin R.C."/>
            <person name="Grigoriev I.V."/>
            <person name="Szabo L.J."/>
            <person name="Martin F."/>
        </authorList>
    </citation>
    <scope>NUCLEOTIDE SEQUENCE [LARGE SCALE GENOMIC DNA]</scope>
    <source>
        <strain evidence="4">98AG31 / pathotype 3-4-7</strain>
    </source>
</reference>
<proteinExistence type="predicted"/>
<dbReference type="EMBL" id="GL883124">
    <property type="protein sequence ID" value="EGG03415.1"/>
    <property type="molecule type" value="Genomic_DNA"/>
</dbReference>
<dbReference type="RefSeq" id="XP_007413209.1">
    <property type="nucleotide sequence ID" value="XM_007413147.1"/>
</dbReference>
<keyword evidence="2" id="KW-0472">Membrane</keyword>
<organism evidence="4">
    <name type="scientific">Melampsora larici-populina (strain 98AG31 / pathotype 3-4-7)</name>
    <name type="common">Poplar leaf rust fungus</name>
    <dbReference type="NCBI Taxonomy" id="747676"/>
    <lineage>
        <taxon>Eukaryota</taxon>
        <taxon>Fungi</taxon>
        <taxon>Dikarya</taxon>
        <taxon>Basidiomycota</taxon>
        <taxon>Pucciniomycotina</taxon>
        <taxon>Pucciniomycetes</taxon>
        <taxon>Pucciniales</taxon>
        <taxon>Melampsoraceae</taxon>
        <taxon>Melampsora</taxon>
    </lineage>
</organism>
<dbReference type="KEGG" id="mlr:MELLADRAFT_90136"/>
<dbReference type="HOGENOM" id="CLU_799454_0_0_1"/>
<accession>F4RVT8</accession>
<dbReference type="GeneID" id="18935463"/>
<dbReference type="AlphaFoldDB" id="F4RVT8"/>
<keyword evidence="2" id="KW-1133">Transmembrane helix</keyword>
<dbReference type="Proteomes" id="UP000001072">
    <property type="component" value="Unassembled WGS sequence"/>
</dbReference>
<feature type="compositionally biased region" description="Polar residues" evidence="1">
    <location>
        <begin position="103"/>
        <end position="115"/>
    </location>
</feature>
<dbReference type="eggNOG" id="ENOG502SQ1V">
    <property type="taxonomic scope" value="Eukaryota"/>
</dbReference>